<evidence type="ECO:0000313" key="2">
    <source>
        <dbReference type="Proteomes" id="UP000539313"/>
    </source>
</evidence>
<dbReference type="AlphaFoldDB" id="A0A7W3N1L4"/>
<name>A0A7W3N1L4_9ACTN</name>
<dbReference type="InterPro" id="IPR046215">
    <property type="entry name" value="DUF6248"/>
</dbReference>
<dbReference type="Pfam" id="PF19761">
    <property type="entry name" value="DUF6248"/>
    <property type="match status" value="1"/>
</dbReference>
<keyword evidence="2" id="KW-1185">Reference proteome</keyword>
<dbReference type="RefSeq" id="WP_182706914.1">
    <property type="nucleotide sequence ID" value="NZ_JACJII010000001.1"/>
</dbReference>
<evidence type="ECO:0000313" key="1">
    <source>
        <dbReference type="EMBL" id="MBA9005855.1"/>
    </source>
</evidence>
<dbReference type="EMBL" id="JACJII010000001">
    <property type="protein sequence ID" value="MBA9005855.1"/>
    <property type="molecule type" value="Genomic_DNA"/>
</dbReference>
<protein>
    <submittedName>
        <fullName evidence="1">Uncharacterized protein</fullName>
    </submittedName>
</protein>
<proteinExistence type="predicted"/>
<accession>A0A7W3N1L4</accession>
<dbReference type="Proteomes" id="UP000539313">
    <property type="component" value="Unassembled WGS sequence"/>
</dbReference>
<comment type="caution">
    <text evidence="1">The sequence shown here is derived from an EMBL/GenBank/DDBJ whole genome shotgun (WGS) entry which is preliminary data.</text>
</comment>
<gene>
    <name evidence="1" type="ORF">HNR21_004737</name>
</gene>
<sequence>MQPSASPLCGITEEEAEWIRTHVWTGAMRKTFRDVPGHYTACACQYGATQACRGGQHDRCHRVTSQIAWATVICGRDGVHPLLFAEDYKHPCRASATGPHPTALPLVWLADRTCRWVCDCTCHTEPAPPVQLDLLQEVRAW</sequence>
<organism evidence="1 2">
    <name type="scientific">Thermomonospora cellulosilytica</name>
    <dbReference type="NCBI Taxonomy" id="1411118"/>
    <lineage>
        <taxon>Bacteria</taxon>
        <taxon>Bacillati</taxon>
        <taxon>Actinomycetota</taxon>
        <taxon>Actinomycetes</taxon>
        <taxon>Streptosporangiales</taxon>
        <taxon>Thermomonosporaceae</taxon>
        <taxon>Thermomonospora</taxon>
    </lineage>
</organism>
<reference evidence="1 2" key="1">
    <citation type="submission" date="2020-08" db="EMBL/GenBank/DDBJ databases">
        <title>Sequencing the genomes of 1000 actinobacteria strains.</title>
        <authorList>
            <person name="Klenk H.-P."/>
        </authorList>
    </citation>
    <scope>NUCLEOTIDE SEQUENCE [LARGE SCALE GENOMIC DNA]</scope>
    <source>
        <strain evidence="1 2">DSM 45823</strain>
    </source>
</reference>